<keyword evidence="2" id="KW-1133">Transmembrane helix</keyword>
<dbReference type="AlphaFoldDB" id="A0A1X2EPA7"/>
<proteinExistence type="predicted"/>
<sequence length="83" mass="9073">MVLTVVKVAVTVYLLLALGYLTVVAVRRVRARGLPELPPYPGAEAYLKAMFGPRPPTPLPEWAHRSAADPPDEDEGRDSPPPR</sequence>
<organism evidence="3 4">
    <name type="scientific">Mycolicibacillus trivialis</name>
    <dbReference type="NCBI Taxonomy" id="1798"/>
    <lineage>
        <taxon>Bacteria</taxon>
        <taxon>Bacillati</taxon>
        <taxon>Actinomycetota</taxon>
        <taxon>Actinomycetes</taxon>
        <taxon>Mycobacteriales</taxon>
        <taxon>Mycobacteriaceae</taxon>
        <taxon>Mycolicibacillus</taxon>
    </lineage>
</organism>
<evidence type="ECO:0000256" key="1">
    <source>
        <dbReference type="SAM" id="MobiDB-lite"/>
    </source>
</evidence>
<dbReference type="Proteomes" id="UP000193090">
    <property type="component" value="Unassembled WGS sequence"/>
</dbReference>
<gene>
    <name evidence="3" type="ORF">AWC30_03330</name>
</gene>
<comment type="caution">
    <text evidence="3">The sequence shown here is derived from an EMBL/GenBank/DDBJ whole genome shotgun (WGS) entry which is preliminary data.</text>
</comment>
<evidence type="ECO:0000313" key="3">
    <source>
        <dbReference type="EMBL" id="ORX07963.1"/>
    </source>
</evidence>
<reference evidence="3 4" key="1">
    <citation type="submission" date="2016-01" db="EMBL/GenBank/DDBJ databases">
        <title>The new phylogeny of the genus Mycobacterium.</title>
        <authorList>
            <person name="Tarcisio F."/>
            <person name="Conor M."/>
            <person name="Antonella G."/>
            <person name="Elisabetta G."/>
            <person name="Giulia F.S."/>
            <person name="Sara T."/>
            <person name="Anna F."/>
            <person name="Clotilde B."/>
            <person name="Roberto B."/>
            <person name="Veronica D.S."/>
            <person name="Fabio R."/>
            <person name="Monica P."/>
            <person name="Olivier J."/>
            <person name="Enrico T."/>
            <person name="Nicola S."/>
        </authorList>
    </citation>
    <scope>NUCLEOTIDE SEQUENCE [LARGE SCALE GENOMIC DNA]</scope>
    <source>
        <strain evidence="3 4">DSM 44153</strain>
    </source>
</reference>
<evidence type="ECO:0000256" key="2">
    <source>
        <dbReference type="SAM" id="Phobius"/>
    </source>
</evidence>
<name>A0A1X2EPA7_9MYCO</name>
<dbReference type="EMBL" id="LQPZ01000008">
    <property type="protein sequence ID" value="ORX07963.1"/>
    <property type="molecule type" value="Genomic_DNA"/>
</dbReference>
<protein>
    <submittedName>
        <fullName evidence="3">Uncharacterized protein</fullName>
    </submittedName>
</protein>
<feature type="transmembrane region" description="Helical" evidence="2">
    <location>
        <begin position="6"/>
        <end position="26"/>
    </location>
</feature>
<keyword evidence="4" id="KW-1185">Reference proteome</keyword>
<dbReference type="STRING" id="1798.AWC30_03330"/>
<evidence type="ECO:0000313" key="4">
    <source>
        <dbReference type="Proteomes" id="UP000193090"/>
    </source>
</evidence>
<keyword evidence="2" id="KW-0812">Transmembrane</keyword>
<accession>A0A1X2EPA7</accession>
<dbReference type="OrthoDB" id="4750045at2"/>
<feature type="region of interest" description="Disordered" evidence="1">
    <location>
        <begin position="57"/>
        <end position="83"/>
    </location>
</feature>
<keyword evidence="2" id="KW-0472">Membrane</keyword>
<dbReference type="RefSeq" id="WP_085108143.1">
    <property type="nucleotide sequence ID" value="NZ_JACKSN010000051.1"/>
</dbReference>